<keyword evidence="2" id="KW-1185">Reference proteome</keyword>
<dbReference type="SUPFAM" id="SSF82771">
    <property type="entry name" value="GIY-YIG endonuclease"/>
    <property type="match status" value="1"/>
</dbReference>
<comment type="caution">
    <text evidence="1">The sequence shown here is derived from an EMBL/GenBank/DDBJ whole genome shotgun (WGS) entry which is preliminary data.</text>
</comment>
<accession>A0ABQ8SU76</accession>
<dbReference type="PANTHER" id="PTHR21301">
    <property type="entry name" value="REVERSE TRANSCRIPTASE"/>
    <property type="match status" value="1"/>
</dbReference>
<gene>
    <name evidence="1" type="ORF">ANN_17142</name>
</gene>
<reference evidence="1 2" key="1">
    <citation type="journal article" date="2022" name="Allergy">
        <title>Genome assembly and annotation of Periplaneta americana reveal a comprehensive cockroach allergen profile.</title>
        <authorList>
            <person name="Wang L."/>
            <person name="Xiong Q."/>
            <person name="Saelim N."/>
            <person name="Wang L."/>
            <person name="Nong W."/>
            <person name="Wan A.T."/>
            <person name="Shi M."/>
            <person name="Liu X."/>
            <person name="Cao Q."/>
            <person name="Hui J.H.L."/>
            <person name="Sookrung N."/>
            <person name="Leung T.F."/>
            <person name="Tungtrongchitr A."/>
            <person name="Tsui S.K.W."/>
        </authorList>
    </citation>
    <scope>NUCLEOTIDE SEQUENCE [LARGE SCALE GENOMIC DNA]</scope>
    <source>
        <strain evidence="1">PWHHKU_190912</strain>
    </source>
</reference>
<evidence type="ECO:0008006" key="3">
    <source>
        <dbReference type="Google" id="ProtNLM"/>
    </source>
</evidence>
<proteinExistence type="predicted"/>
<dbReference type="Proteomes" id="UP001148838">
    <property type="component" value="Unassembled WGS sequence"/>
</dbReference>
<dbReference type="CDD" id="cd10442">
    <property type="entry name" value="GIY-YIG_PLEs"/>
    <property type="match status" value="1"/>
</dbReference>
<evidence type="ECO:0000313" key="2">
    <source>
        <dbReference type="Proteomes" id="UP001148838"/>
    </source>
</evidence>
<name>A0ABQ8SU76_PERAM</name>
<evidence type="ECO:0000313" key="1">
    <source>
        <dbReference type="EMBL" id="KAJ4437010.1"/>
    </source>
</evidence>
<sequence>MMCICEELCCELGCNFKKSECFLRNPASFQRLKTPDYADISVLYSFKDMENKTAIIKSKDRRARGISDKESLPSEICHLCKTFQQNNFGNREIGLALRRAFSDKPPAEEQDETKGMAYILFYGSISGKISRMLRKHGIKTIHKPPTKIQNLLRPVKDDLGLRTPGVYRIPCECGKCYIGQTGRTIMERCKEYQRSIRLYYPDKSAVVQHSLETGHKIDFGATTILVKTSGYWDLVIKEAIEIQLDGNNFNRDGGLQLSTAWKPAINTLRPPAHGRQSGPASSS</sequence>
<protein>
    <recommendedName>
        <fullName evidence="3">GIY-YIG domain-containing protein</fullName>
    </recommendedName>
</protein>
<dbReference type="InterPro" id="IPR035901">
    <property type="entry name" value="GIY-YIG_endonuc_sf"/>
</dbReference>
<dbReference type="PANTHER" id="PTHR21301:SF11">
    <property type="entry name" value="GIY-YIG DOMAIN-CONTAINING PROTEIN"/>
    <property type="match status" value="1"/>
</dbReference>
<organism evidence="1 2">
    <name type="scientific">Periplaneta americana</name>
    <name type="common">American cockroach</name>
    <name type="synonym">Blatta americana</name>
    <dbReference type="NCBI Taxonomy" id="6978"/>
    <lineage>
        <taxon>Eukaryota</taxon>
        <taxon>Metazoa</taxon>
        <taxon>Ecdysozoa</taxon>
        <taxon>Arthropoda</taxon>
        <taxon>Hexapoda</taxon>
        <taxon>Insecta</taxon>
        <taxon>Pterygota</taxon>
        <taxon>Neoptera</taxon>
        <taxon>Polyneoptera</taxon>
        <taxon>Dictyoptera</taxon>
        <taxon>Blattodea</taxon>
        <taxon>Blattoidea</taxon>
        <taxon>Blattidae</taxon>
        <taxon>Blattinae</taxon>
        <taxon>Periplaneta</taxon>
    </lineage>
</organism>
<dbReference type="EMBL" id="JAJSOF020000021">
    <property type="protein sequence ID" value="KAJ4437010.1"/>
    <property type="molecule type" value="Genomic_DNA"/>
</dbReference>